<accession>A0ABD0RY95</accession>
<feature type="transmembrane region" description="Helical" evidence="2">
    <location>
        <begin position="157"/>
        <end position="178"/>
    </location>
</feature>
<evidence type="ECO:0000313" key="3">
    <source>
        <dbReference type="EMBL" id="KAL0203528.1"/>
    </source>
</evidence>
<dbReference type="Proteomes" id="UP001529510">
    <property type="component" value="Unassembled WGS sequence"/>
</dbReference>
<evidence type="ECO:0000256" key="2">
    <source>
        <dbReference type="SAM" id="Phobius"/>
    </source>
</evidence>
<keyword evidence="4" id="KW-1185">Reference proteome</keyword>
<keyword evidence="2" id="KW-1133">Transmembrane helix</keyword>
<dbReference type="AlphaFoldDB" id="A0ABD0RY95"/>
<proteinExistence type="predicted"/>
<name>A0ABD0RY95_CIRMR</name>
<gene>
    <name evidence="3" type="ORF">M9458_001546</name>
</gene>
<feature type="compositionally biased region" description="Basic and acidic residues" evidence="1">
    <location>
        <begin position="201"/>
        <end position="212"/>
    </location>
</feature>
<feature type="region of interest" description="Disordered" evidence="1">
    <location>
        <begin position="187"/>
        <end position="212"/>
    </location>
</feature>
<reference evidence="3 4" key="1">
    <citation type="submission" date="2024-05" db="EMBL/GenBank/DDBJ databases">
        <title>Genome sequencing and assembly of Indian major carp, Cirrhinus mrigala (Hamilton, 1822).</title>
        <authorList>
            <person name="Mohindra V."/>
            <person name="Chowdhury L.M."/>
            <person name="Lal K."/>
            <person name="Jena J.K."/>
        </authorList>
    </citation>
    <scope>NUCLEOTIDE SEQUENCE [LARGE SCALE GENOMIC DNA]</scope>
    <source>
        <strain evidence="3">CM1030</strain>
        <tissue evidence="3">Blood</tissue>
    </source>
</reference>
<evidence type="ECO:0000256" key="1">
    <source>
        <dbReference type="SAM" id="MobiDB-lite"/>
    </source>
</evidence>
<feature type="non-terminal residue" evidence="3">
    <location>
        <position position="1"/>
    </location>
</feature>
<protein>
    <submittedName>
        <fullName evidence="3">Uncharacterized protein</fullName>
    </submittedName>
</protein>
<organism evidence="3 4">
    <name type="scientific">Cirrhinus mrigala</name>
    <name type="common">Mrigala</name>
    <dbReference type="NCBI Taxonomy" id="683832"/>
    <lineage>
        <taxon>Eukaryota</taxon>
        <taxon>Metazoa</taxon>
        <taxon>Chordata</taxon>
        <taxon>Craniata</taxon>
        <taxon>Vertebrata</taxon>
        <taxon>Euteleostomi</taxon>
        <taxon>Actinopterygii</taxon>
        <taxon>Neopterygii</taxon>
        <taxon>Teleostei</taxon>
        <taxon>Ostariophysi</taxon>
        <taxon>Cypriniformes</taxon>
        <taxon>Cyprinidae</taxon>
        <taxon>Labeoninae</taxon>
        <taxon>Labeonini</taxon>
        <taxon>Cirrhinus</taxon>
    </lineage>
</organism>
<keyword evidence="2" id="KW-0472">Membrane</keyword>
<keyword evidence="2" id="KW-0812">Transmembrane</keyword>
<comment type="caution">
    <text evidence="3">The sequence shown here is derived from an EMBL/GenBank/DDBJ whole genome shotgun (WGS) entry which is preliminary data.</text>
</comment>
<sequence>SAFGNVKFDATLAMDTPGALPLVRQPGSDGFTLSSSPLFQVAAGREWFIHTIYTLRSRENAGRGKRSIEYHHAISSIANSGTQSRSRRAVPDPEAFEIGAENNRGTNIQHIALDRSNRLRVSQPWGRDTYLEQPLVEGSLGKGPGSDSSLPTGMSTLLGVAGLILLVCLVVVLVVLLMRRKRKEKKYPPYSTSSCTAYNREPMRHNMDSSEV</sequence>
<dbReference type="EMBL" id="JAMKFB020000001">
    <property type="protein sequence ID" value="KAL0203528.1"/>
    <property type="molecule type" value="Genomic_DNA"/>
</dbReference>
<evidence type="ECO:0000313" key="4">
    <source>
        <dbReference type="Proteomes" id="UP001529510"/>
    </source>
</evidence>